<dbReference type="Pfam" id="PF01593">
    <property type="entry name" value="Amino_oxidase"/>
    <property type="match status" value="1"/>
</dbReference>
<sequence>MAKYDVVVIGAGAAGLTAASLLAVEGKSVCLLERSPYLGGRGMAVPDEGFTVNVGGHLIEDPGSGLTKVFEHVGKTLQHGEVSAEMPVWDHERGRWGSIRDRYSGSKGELKKVIKALLNTEWDELDRWDDRPLRQWLHQHTDDQGVVDLFEFITVLECMTDNWWDHSASDNLFVRKMHFAERGTAAYSCWPGQGWDGMWADLADAFTQAGGDLRLSTPVERVVIEDGVTKGVAIARQPRVLPNEFFEEEILEADHVICTLPVWHVLNVVDEGDLPDWYAEQIKFLAQDKFRIAWIGLYLATEEPVHQYDPRELSTWLKTPNTALSGFMFNQTAMDPTCSPEGTHLHVMGGIFPGEKGRDRAWLRRQTEQFEADVAEMWPGFAKPVWRRRHLVFEPSFGVIQKPGLVGAYRPHWNPPRPEGLWFAGETFRSRGIGTDRAARAAVTVVEEYLGRRLETFGDGWRY</sequence>
<proteinExistence type="predicted"/>
<protein>
    <submittedName>
        <fullName evidence="2">Phytoene dehydrogenase-like protein</fullName>
    </submittedName>
</protein>
<dbReference type="Gene3D" id="3.90.660.50">
    <property type="match status" value="1"/>
</dbReference>
<feature type="domain" description="Amine oxidase" evidence="1">
    <location>
        <begin position="14"/>
        <end position="443"/>
    </location>
</feature>
<evidence type="ECO:0000259" key="1">
    <source>
        <dbReference type="Pfam" id="PF01593"/>
    </source>
</evidence>
<dbReference type="InterPro" id="IPR002937">
    <property type="entry name" value="Amino_oxidase"/>
</dbReference>
<dbReference type="GO" id="GO:0016491">
    <property type="term" value="F:oxidoreductase activity"/>
    <property type="evidence" value="ECO:0007669"/>
    <property type="project" value="InterPro"/>
</dbReference>
<dbReference type="PANTHER" id="PTHR43734">
    <property type="entry name" value="PHYTOENE DESATURASE"/>
    <property type="match status" value="1"/>
</dbReference>
<reference evidence="2 3" key="1">
    <citation type="submission" date="2019-03" db="EMBL/GenBank/DDBJ databases">
        <title>Genomic Encyclopedia of Type Strains, Phase IV (KMG-IV): sequencing the most valuable type-strain genomes for metagenomic binning, comparative biology and taxonomic classification.</title>
        <authorList>
            <person name="Goeker M."/>
        </authorList>
    </citation>
    <scope>NUCLEOTIDE SEQUENCE [LARGE SCALE GENOMIC DNA]</scope>
    <source>
        <strain evidence="2 3">DSM 45775</strain>
    </source>
</reference>
<organism evidence="2 3">
    <name type="scientific">Actinomycetospora succinea</name>
    <dbReference type="NCBI Taxonomy" id="663603"/>
    <lineage>
        <taxon>Bacteria</taxon>
        <taxon>Bacillati</taxon>
        <taxon>Actinomycetota</taxon>
        <taxon>Actinomycetes</taxon>
        <taxon>Pseudonocardiales</taxon>
        <taxon>Pseudonocardiaceae</taxon>
        <taxon>Actinomycetospora</taxon>
    </lineage>
</organism>
<dbReference type="SUPFAM" id="SSF51905">
    <property type="entry name" value="FAD/NAD(P)-binding domain"/>
    <property type="match status" value="1"/>
</dbReference>
<comment type="caution">
    <text evidence="2">The sequence shown here is derived from an EMBL/GenBank/DDBJ whole genome shotgun (WGS) entry which is preliminary data.</text>
</comment>
<name>A0A4R6VI59_9PSEU</name>
<dbReference type="EMBL" id="SNYO01000002">
    <property type="protein sequence ID" value="TDQ62476.1"/>
    <property type="molecule type" value="Genomic_DNA"/>
</dbReference>
<accession>A0A4R6VI59</accession>
<dbReference type="PANTHER" id="PTHR43734:SF1">
    <property type="entry name" value="PHYTOENE DESATURASE"/>
    <property type="match status" value="1"/>
</dbReference>
<dbReference type="InterPro" id="IPR036188">
    <property type="entry name" value="FAD/NAD-bd_sf"/>
</dbReference>
<keyword evidence="3" id="KW-1185">Reference proteome</keyword>
<dbReference type="Proteomes" id="UP000295705">
    <property type="component" value="Unassembled WGS sequence"/>
</dbReference>
<evidence type="ECO:0000313" key="3">
    <source>
        <dbReference type="Proteomes" id="UP000295705"/>
    </source>
</evidence>
<dbReference type="Gene3D" id="3.50.50.60">
    <property type="entry name" value="FAD/NAD(P)-binding domain"/>
    <property type="match status" value="1"/>
</dbReference>
<dbReference type="RefSeq" id="WP_166659759.1">
    <property type="nucleotide sequence ID" value="NZ_BAABHR010000007.1"/>
</dbReference>
<evidence type="ECO:0000313" key="2">
    <source>
        <dbReference type="EMBL" id="TDQ62476.1"/>
    </source>
</evidence>
<dbReference type="AlphaFoldDB" id="A0A4R6VI59"/>
<gene>
    <name evidence="2" type="ORF">EV188_102130</name>
</gene>